<dbReference type="Proteomes" id="UP000516437">
    <property type="component" value="Chromosome 7"/>
</dbReference>
<feature type="transmembrane region" description="Helical" evidence="1">
    <location>
        <begin position="200"/>
        <end position="222"/>
    </location>
</feature>
<evidence type="ECO:0000256" key="1">
    <source>
        <dbReference type="SAM" id="Phobius"/>
    </source>
</evidence>
<keyword evidence="1" id="KW-0472">Membrane</keyword>
<dbReference type="Pfam" id="PF09353">
    <property type="entry name" value="DUF1995"/>
    <property type="match status" value="1"/>
</dbReference>
<accession>A0A6A1UXF0</accession>
<dbReference type="InterPro" id="IPR018962">
    <property type="entry name" value="DUF1995"/>
</dbReference>
<keyword evidence="5" id="KW-1185">Reference proteome</keyword>
<dbReference type="GO" id="GO:0004843">
    <property type="term" value="F:cysteine-type deubiquitinase activity"/>
    <property type="evidence" value="ECO:0007669"/>
    <property type="project" value="InterPro"/>
</dbReference>
<dbReference type="PANTHER" id="PTHR35509">
    <property type="entry name" value="DOMAIN PROTEIN, PUTATIVE (DUF1995)-RELATED"/>
    <property type="match status" value="1"/>
</dbReference>
<dbReference type="GO" id="GO:0016579">
    <property type="term" value="P:protein deubiquitination"/>
    <property type="evidence" value="ECO:0007669"/>
    <property type="project" value="InterPro"/>
</dbReference>
<name>A0A6A1UXF0_9ROSI</name>
<dbReference type="Pfam" id="PF00443">
    <property type="entry name" value="UCH"/>
    <property type="match status" value="1"/>
</dbReference>
<organism evidence="4 5">
    <name type="scientific">Morella rubra</name>
    <name type="common">Chinese bayberry</name>
    <dbReference type="NCBI Taxonomy" id="262757"/>
    <lineage>
        <taxon>Eukaryota</taxon>
        <taxon>Viridiplantae</taxon>
        <taxon>Streptophyta</taxon>
        <taxon>Embryophyta</taxon>
        <taxon>Tracheophyta</taxon>
        <taxon>Spermatophyta</taxon>
        <taxon>Magnoliopsida</taxon>
        <taxon>eudicotyledons</taxon>
        <taxon>Gunneridae</taxon>
        <taxon>Pentapetalae</taxon>
        <taxon>rosids</taxon>
        <taxon>fabids</taxon>
        <taxon>Fagales</taxon>
        <taxon>Myricaceae</taxon>
        <taxon>Morella</taxon>
    </lineage>
</organism>
<feature type="domain" description="DUF1995" evidence="3">
    <location>
        <begin position="1"/>
        <end position="90"/>
    </location>
</feature>
<keyword evidence="1" id="KW-0812">Transmembrane</keyword>
<dbReference type="Gene3D" id="3.90.70.10">
    <property type="entry name" value="Cysteine proteinases"/>
    <property type="match status" value="1"/>
</dbReference>
<dbReference type="PANTHER" id="PTHR35509:SF6">
    <property type="entry name" value="ADENYLATE KINASE"/>
    <property type="match status" value="1"/>
</dbReference>
<evidence type="ECO:0000259" key="2">
    <source>
        <dbReference type="Pfam" id="PF00443"/>
    </source>
</evidence>
<evidence type="ECO:0000313" key="4">
    <source>
        <dbReference type="EMBL" id="KAB1205003.1"/>
    </source>
</evidence>
<keyword evidence="1" id="KW-1133">Transmembrane helix</keyword>
<dbReference type="SUPFAM" id="SSF54001">
    <property type="entry name" value="Cysteine proteinases"/>
    <property type="match status" value="1"/>
</dbReference>
<reference evidence="4 5" key="1">
    <citation type="journal article" date="2019" name="Plant Biotechnol. J.">
        <title>The red bayberry genome and genetic basis of sex determination.</title>
        <authorList>
            <person name="Jia H.M."/>
            <person name="Jia H.J."/>
            <person name="Cai Q.L."/>
            <person name="Wang Y."/>
            <person name="Zhao H.B."/>
            <person name="Yang W.F."/>
            <person name="Wang G.Y."/>
            <person name="Li Y.H."/>
            <person name="Zhan D.L."/>
            <person name="Shen Y.T."/>
            <person name="Niu Q.F."/>
            <person name="Chang L."/>
            <person name="Qiu J."/>
            <person name="Zhao L."/>
            <person name="Xie H.B."/>
            <person name="Fu W.Y."/>
            <person name="Jin J."/>
            <person name="Li X.W."/>
            <person name="Jiao Y."/>
            <person name="Zhou C.C."/>
            <person name="Tu T."/>
            <person name="Chai C.Y."/>
            <person name="Gao J.L."/>
            <person name="Fan L.J."/>
            <person name="van de Weg E."/>
            <person name="Wang J.Y."/>
            <person name="Gao Z.S."/>
        </authorList>
    </citation>
    <scope>NUCLEOTIDE SEQUENCE [LARGE SCALE GENOMIC DNA]</scope>
    <source>
        <tissue evidence="4">Leaves</tissue>
    </source>
</reference>
<protein>
    <submittedName>
        <fullName evidence="4">Ubiquitin carboxyl-terminal hydrolase 16</fullName>
    </submittedName>
</protein>
<dbReference type="OrthoDB" id="439792at2759"/>
<evidence type="ECO:0000259" key="3">
    <source>
        <dbReference type="Pfam" id="PF09353"/>
    </source>
</evidence>
<dbReference type="AlphaFoldDB" id="A0A6A1UXF0"/>
<dbReference type="EMBL" id="RXIC02000025">
    <property type="protein sequence ID" value="KAB1205003.1"/>
    <property type="molecule type" value="Genomic_DNA"/>
</dbReference>
<sequence length="237" mass="25579">MGEGALAGMPLQLAGTRQILEFMDWGDYGALGTFVKIGSLPKWLVSKMTFVLVAPQNAVGNCIIDDLKAMTDAAGNWPVILINPRLKDLPASMVSCKLHGVVVHLDIMNESFSGHYVCYVKNIQNKWFEIDDSISPQPSSTARGIVSATGKFTEEMGAFSYASAVMGNECAVHCPTSLLVLRLFSVCSFTKIPADSRCALLPKALLILGVLLLSLFFVAFCFSSTEIGCPNYLPLSS</sequence>
<dbReference type="InterPro" id="IPR001394">
    <property type="entry name" value="Peptidase_C19_UCH"/>
</dbReference>
<gene>
    <name evidence="4" type="ORF">CJ030_MR7G008318</name>
</gene>
<dbReference type="InterPro" id="IPR038765">
    <property type="entry name" value="Papain-like_cys_pep_sf"/>
</dbReference>
<comment type="caution">
    <text evidence="4">The sequence shown here is derived from an EMBL/GenBank/DDBJ whole genome shotgun (WGS) entry which is preliminary data.</text>
</comment>
<evidence type="ECO:0000313" key="5">
    <source>
        <dbReference type="Proteomes" id="UP000516437"/>
    </source>
</evidence>
<feature type="domain" description="Peptidase C19 ubiquitin carboxyl-terminal hydrolase" evidence="2">
    <location>
        <begin position="97"/>
        <end position="134"/>
    </location>
</feature>
<keyword evidence="4" id="KW-0378">Hydrolase</keyword>
<dbReference type="InterPro" id="IPR053021">
    <property type="entry name" value="Chloroplast_ADK"/>
</dbReference>
<proteinExistence type="predicted"/>